<organism evidence="2 3">
    <name type="scientific">Haloferax marisrubri</name>
    <dbReference type="NCBI Taxonomy" id="1544719"/>
    <lineage>
        <taxon>Archaea</taxon>
        <taxon>Methanobacteriati</taxon>
        <taxon>Methanobacteriota</taxon>
        <taxon>Stenosarchaea group</taxon>
        <taxon>Halobacteria</taxon>
        <taxon>Halobacteriales</taxon>
        <taxon>Haloferacaceae</taxon>
        <taxon>Haloferax</taxon>
    </lineage>
</organism>
<sequence>MRRRHFVSLLGTALVGGCLSSDNPDTAPTLGQISVVNHAYRPHTVHVLIERNGEPIYWADHSATAGDDIGPGGAVIPCAWGTEAGGYVVRARLDERTEWRAIDIDEYDSESIGLSLQIGDVNTGPRDAPRLTIWHTSNPSERCPTGTATAAATPEFREPDAGELLSNTNTADPRRERPRTDD</sequence>
<dbReference type="EMBL" id="LOPW02000010">
    <property type="protein sequence ID" value="POG55791.1"/>
    <property type="molecule type" value="Genomic_DNA"/>
</dbReference>
<evidence type="ECO:0000313" key="2">
    <source>
        <dbReference type="EMBL" id="POG55791.1"/>
    </source>
</evidence>
<name>A0A2P4NRM9_9EURY</name>
<evidence type="ECO:0000313" key="3">
    <source>
        <dbReference type="Proteomes" id="UP000053621"/>
    </source>
</evidence>
<comment type="caution">
    <text evidence="2">The sequence shown here is derived from an EMBL/GenBank/DDBJ whole genome shotgun (WGS) entry which is preliminary data.</text>
</comment>
<reference evidence="2" key="1">
    <citation type="submission" date="2017-08" db="EMBL/GenBank/DDBJ databases">
        <title>Haloferax marisrubri sp. nov., isolated from the Discovery deep brine-seawater interface in the Red Sea.</title>
        <authorList>
            <person name="Zhang G."/>
            <person name="Stingl U."/>
        </authorList>
    </citation>
    <scope>NUCLEOTIDE SEQUENCE [LARGE SCALE GENOMIC DNA]</scope>
    <source>
        <strain evidence="2">SB3</strain>
    </source>
</reference>
<dbReference type="Proteomes" id="UP000053621">
    <property type="component" value="Unassembled WGS sequence"/>
</dbReference>
<feature type="compositionally biased region" description="Basic and acidic residues" evidence="1">
    <location>
        <begin position="172"/>
        <end position="182"/>
    </location>
</feature>
<gene>
    <name evidence="2" type="ORF">AUR65_010415</name>
</gene>
<dbReference type="PROSITE" id="PS51257">
    <property type="entry name" value="PROKAR_LIPOPROTEIN"/>
    <property type="match status" value="1"/>
</dbReference>
<protein>
    <submittedName>
        <fullName evidence="2">Uncharacterized protein</fullName>
    </submittedName>
</protein>
<keyword evidence="3" id="KW-1185">Reference proteome</keyword>
<evidence type="ECO:0000256" key="1">
    <source>
        <dbReference type="SAM" id="MobiDB-lite"/>
    </source>
</evidence>
<proteinExistence type="predicted"/>
<accession>A0A2P4NRM9</accession>
<dbReference type="AlphaFoldDB" id="A0A2P4NRM9"/>
<feature type="region of interest" description="Disordered" evidence="1">
    <location>
        <begin position="134"/>
        <end position="182"/>
    </location>
</feature>